<evidence type="ECO:0000313" key="1">
    <source>
        <dbReference type="EMBL" id="KKN18936.1"/>
    </source>
</evidence>
<sequence length="44" mass="4905">MTTLNELLIHHLIVQAHTASVLPLVVYDLARPSQSAMSMRTCNQ</sequence>
<comment type="caution">
    <text evidence="1">The sequence shown here is derived from an EMBL/GenBank/DDBJ whole genome shotgun (WGS) entry which is preliminary data.</text>
</comment>
<protein>
    <submittedName>
        <fullName evidence="1">Uncharacterized protein</fullName>
    </submittedName>
</protein>
<proteinExistence type="predicted"/>
<dbReference type="AlphaFoldDB" id="A0A0F9R0U3"/>
<reference evidence="1" key="1">
    <citation type="journal article" date="2015" name="Nature">
        <title>Complex archaea that bridge the gap between prokaryotes and eukaryotes.</title>
        <authorList>
            <person name="Spang A."/>
            <person name="Saw J.H."/>
            <person name="Jorgensen S.L."/>
            <person name="Zaremba-Niedzwiedzka K."/>
            <person name="Martijn J."/>
            <person name="Lind A.E."/>
            <person name="van Eijk R."/>
            <person name="Schleper C."/>
            <person name="Guy L."/>
            <person name="Ettema T.J."/>
        </authorList>
    </citation>
    <scope>NUCLEOTIDE SEQUENCE</scope>
</reference>
<dbReference type="EMBL" id="LAZR01003381">
    <property type="protein sequence ID" value="KKN18936.1"/>
    <property type="molecule type" value="Genomic_DNA"/>
</dbReference>
<organism evidence="1">
    <name type="scientific">marine sediment metagenome</name>
    <dbReference type="NCBI Taxonomy" id="412755"/>
    <lineage>
        <taxon>unclassified sequences</taxon>
        <taxon>metagenomes</taxon>
        <taxon>ecological metagenomes</taxon>
    </lineage>
</organism>
<name>A0A0F9R0U3_9ZZZZ</name>
<accession>A0A0F9R0U3</accession>
<gene>
    <name evidence="1" type="ORF">LCGC14_0950830</name>
</gene>